<proteinExistence type="predicted"/>
<dbReference type="InterPro" id="IPR011059">
    <property type="entry name" value="Metal-dep_hydrolase_composite"/>
</dbReference>
<feature type="domain" description="Amidohydrolase-related" evidence="2">
    <location>
        <begin position="309"/>
        <end position="404"/>
    </location>
</feature>
<dbReference type="GO" id="GO:0019005">
    <property type="term" value="C:SCF ubiquitin ligase complex"/>
    <property type="evidence" value="ECO:0007669"/>
    <property type="project" value="TreeGrafter"/>
</dbReference>
<dbReference type="STRING" id="5353.A0A1Q3DVG1"/>
<dbReference type="SUPFAM" id="SSF52047">
    <property type="entry name" value="RNI-like"/>
    <property type="match status" value="1"/>
</dbReference>
<comment type="caution">
    <text evidence="3">The sequence shown here is derived from an EMBL/GenBank/DDBJ whole genome shotgun (WGS) entry which is preliminary data.</text>
</comment>
<dbReference type="SUPFAM" id="SSF51556">
    <property type="entry name" value="Metallo-dependent hydrolases"/>
    <property type="match status" value="1"/>
</dbReference>
<dbReference type="InterPro" id="IPR001611">
    <property type="entry name" value="Leu-rich_rpt"/>
</dbReference>
<dbReference type="Pfam" id="PF01979">
    <property type="entry name" value="Amidohydro_1"/>
    <property type="match status" value="1"/>
</dbReference>
<evidence type="ECO:0000313" key="4">
    <source>
        <dbReference type="Proteomes" id="UP000188533"/>
    </source>
</evidence>
<dbReference type="InterPro" id="IPR032466">
    <property type="entry name" value="Metal_Hydrolase"/>
</dbReference>
<dbReference type="InterPro" id="IPR006553">
    <property type="entry name" value="Leu-rich_rpt_Cys-con_subtyp"/>
</dbReference>
<organism evidence="3 4">
    <name type="scientific">Lentinula edodes</name>
    <name type="common">Shiitake mushroom</name>
    <name type="synonym">Lentinus edodes</name>
    <dbReference type="NCBI Taxonomy" id="5353"/>
    <lineage>
        <taxon>Eukaryota</taxon>
        <taxon>Fungi</taxon>
        <taxon>Dikarya</taxon>
        <taxon>Basidiomycota</taxon>
        <taxon>Agaricomycotina</taxon>
        <taxon>Agaricomycetes</taxon>
        <taxon>Agaricomycetidae</taxon>
        <taxon>Agaricales</taxon>
        <taxon>Marasmiineae</taxon>
        <taxon>Omphalotaceae</taxon>
        <taxon>Lentinula</taxon>
    </lineage>
</organism>
<gene>
    <name evidence="3" type="ORF">LENED_000410</name>
</gene>
<dbReference type="SUPFAM" id="SSF51338">
    <property type="entry name" value="Composite domain of metallo-dependent hydrolases"/>
    <property type="match status" value="1"/>
</dbReference>
<evidence type="ECO:0000256" key="1">
    <source>
        <dbReference type="SAM" id="MobiDB-lite"/>
    </source>
</evidence>
<keyword evidence="4" id="KW-1185">Reference proteome</keyword>
<sequence length="1300" mass="142929">MSYLITNATIFTGVKDDDGNVQTLTGDLLMTNGIIRALGEDIPRDLVMEVDPRKLTVIRANGSWVTPGLVDVNSQLGIFNSPPLRGSDDLDSRKGPILPWLRSIDGLHTRDNAFELALAAGVTSAQILAGTSNSIGGQAFVIKLRRTTEGSALSMVVDPPYELNATGFSKEKPSVWRHLLQSCSDETRRYGNRMDMMWSLRSAYHEARRVMKLQDAFCAKAEAGLWESGVDDFPENFQWEMLVDVLRGKVKVTNDCSEAVDIDNMVRLSNEFGFPIATFLHASEAYLVPSLVNGSLEGTPAVALLSTNHRHSRESYRGSEFAPAILASHNLSIIMTTDQPVINSRELIDEARKAYHFGLTTDLALTSVTSTPSNALGLGYRMGVLQEGYDADVVMWDSHPLQIGATPVYVWIDGMKQIPLTKESGRSTYSTGTGPEEVVEPDKTRMEAPGQPSYEKERQDTVDWDGLPPLKGRGEGNRVVFRNVKEVWTRGRNSIDESFVADEDEFGIVVVEQDVDLHGGSISPGLLTFGSPLGLEEIASEPSTTDGRLFNSLAVDIPSVFHDVGGIVRAVDALMFDSRHARMAYRFGVTAATSSLAKPHRLYESDDCMIWGLSTTFSTNAAHGLEPEAIIQTETALHVRITRPRFDVRGPAASVSTQIATLRRLLYGWESRDKDTGLYFRKAAEGVIPLVVEVHNADIMASLIMLRAEVDAKIGGQMRIVFVGATEAWLLAKELSRARIGVILTSLKPVAATWDQRRILPGSPLTNQTTLGILLDSGVVVGVGVNHPQLATETRFQLARAYHDSVSSATAREVYGLATINLEQLLGVKGIEPESADLVAFDGGSVFNLSTAPIGPFLIQLIYLNICIPYMSNRLQGVESFYEDMISVTNRLPAADEHRRVRHLTLHKPFASTVSDEDLARIFSSAPHLETVVLSGIPDITDRTIVLLAENANNLQSIDLTGCQQISDVAVLELTTKSLPLQCIKLNAVVGLTDPSISAIAKSSPRLLELELSGLPLLSPLSVRDVWSFSRKLRTLRLSHCPLLSDKAFPSSIEPSDENDEEEREKPLPPRPITWVEQLPPLILRHTADNLRVLDLSSCKITDEGIEGIIAHATKIQNLNISRCSNLTDRSLEAISTLGDNLDVLILAHVMNITDRGVVYFARACRNLRVVDVAFCRNLTDMSVFELSGLSSLRRLSLIRVHKLTDIAIFSLAEHAWALERLYISATGVPSLKRKGVHRFSDLPPSDHDPDQQAAFRVFSGMNVEGLRKFLNKEDQRRPMCTSTYTGKGYYASLPRAISP</sequence>
<dbReference type="InterPro" id="IPR006680">
    <property type="entry name" value="Amidohydro-rel"/>
</dbReference>
<dbReference type="EMBL" id="BDGU01000007">
    <property type="protein sequence ID" value="GAV98986.1"/>
    <property type="molecule type" value="Genomic_DNA"/>
</dbReference>
<feature type="region of interest" description="Disordered" evidence="1">
    <location>
        <begin position="423"/>
        <end position="469"/>
    </location>
</feature>
<feature type="region of interest" description="Disordered" evidence="1">
    <location>
        <begin position="1049"/>
        <end position="1071"/>
    </location>
</feature>
<dbReference type="GO" id="GO:0031146">
    <property type="term" value="P:SCF-dependent proteasomal ubiquitin-dependent protein catabolic process"/>
    <property type="evidence" value="ECO:0007669"/>
    <property type="project" value="TreeGrafter"/>
</dbReference>
<dbReference type="InterPro" id="IPR032675">
    <property type="entry name" value="LRR_dom_sf"/>
</dbReference>
<dbReference type="GO" id="GO:0016810">
    <property type="term" value="F:hydrolase activity, acting on carbon-nitrogen (but not peptide) bonds"/>
    <property type="evidence" value="ECO:0007669"/>
    <property type="project" value="InterPro"/>
</dbReference>
<reference evidence="3 4" key="2">
    <citation type="submission" date="2017-02" db="EMBL/GenBank/DDBJ databases">
        <title>A genome survey and senescence transcriptome analysis in Lentinula edodes.</title>
        <authorList>
            <person name="Sakamoto Y."/>
            <person name="Nakade K."/>
            <person name="Sato S."/>
            <person name="Yoshida Y."/>
            <person name="Miyazaki K."/>
            <person name="Natsume S."/>
            <person name="Konno N."/>
        </authorList>
    </citation>
    <scope>NUCLEOTIDE SEQUENCE [LARGE SCALE GENOMIC DNA]</scope>
    <source>
        <strain evidence="3 4">NBRC 111202</strain>
    </source>
</reference>
<evidence type="ECO:0000313" key="3">
    <source>
        <dbReference type="EMBL" id="GAV98986.1"/>
    </source>
</evidence>
<accession>A0A1Q3DVG1</accession>
<reference evidence="3 4" key="1">
    <citation type="submission" date="2016-08" db="EMBL/GenBank/DDBJ databases">
        <authorList>
            <consortium name="Lentinula edodes genome sequencing consortium"/>
            <person name="Sakamoto Y."/>
            <person name="Nakade K."/>
            <person name="Sato S."/>
            <person name="Yoshida Y."/>
            <person name="Miyazaki K."/>
            <person name="Natsume S."/>
            <person name="Konno N."/>
        </authorList>
    </citation>
    <scope>NUCLEOTIDE SEQUENCE [LARGE SCALE GENOMIC DNA]</scope>
    <source>
        <strain evidence="3 4">NBRC 111202</strain>
    </source>
</reference>
<dbReference type="Gene3D" id="3.20.20.140">
    <property type="entry name" value="Metal-dependent hydrolases"/>
    <property type="match status" value="2"/>
</dbReference>
<evidence type="ECO:0000259" key="2">
    <source>
        <dbReference type="Pfam" id="PF01979"/>
    </source>
</evidence>
<dbReference type="Proteomes" id="UP000188533">
    <property type="component" value="Unassembled WGS sequence"/>
</dbReference>
<protein>
    <submittedName>
        <fullName evidence="3">Carbohydrate esterase family 9 protein</fullName>
    </submittedName>
</protein>
<dbReference type="SMART" id="SM00367">
    <property type="entry name" value="LRR_CC"/>
    <property type="match status" value="9"/>
</dbReference>
<dbReference type="Pfam" id="PF13516">
    <property type="entry name" value="LRR_6"/>
    <property type="match status" value="1"/>
</dbReference>
<dbReference type="PANTHER" id="PTHR13318:SF95">
    <property type="entry name" value="F-BOX PROTEIN YLR352W"/>
    <property type="match status" value="1"/>
</dbReference>
<dbReference type="Gene3D" id="3.80.10.10">
    <property type="entry name" value="Ribonuclease Inhibitor"/>
    <property type="match status" value="2"/>
</dbReference>
<dbReference type="PANTHER" id="PTHR13318">
    <property type="entry name" value="PARTNER OF PAIRED, ISOFORM B-RELATED"/>
    <property type="match status" value="1"/>
</dbReference>
<name>A0A1Q3DVG1_LENED</name>